<dbReference type="GO" id="GO:0005730">
    <property type="term" value="C:nucleolus"/>
    <property type="evidence" value="ECO:0007669"/>
    <property type="project" value="TreeGrafter"/>
</dbReference>
<evidence type="ECO:0000256" key="6">
    <source>
        <dbReference type="RuleBase" id="RU368003"/>
    </source>
</evidence>
<keyword evidence="3 6" id="KW-0698">rRNA processing</keyword>
<evidence type="ECO:0000256" key="1">
    <source>
        <dbReference type="ARBA" id="ARBA00004123"/>
    </source>
</evidence>
<evidence type="ECO:0000256" key="2">
    <source>
        <dbReference type="ARBA" id="ARBA00009154"/>
    </source>
</evidence>
<keyword evidence="5 6" id="KW-0539">Nucleus</keyword>
<dbReference type="GO" id="GO:0010468">
    <property type="term" value="P:regulation of gene expression"/>
    <property type="evidence" value="ECO:0007669"/>
    <property type="project" value="TreeGrafter"/>
</dbReference>
<evidence type="ECO:0000256" key="3">
    <source>
        <dbReference type="ARBA" id="ARBA00022552"/>
    </source>
</evidence>
<dbReference type="Pfam" id="PF04000">
    <property type="entry name" value="Sas10_Utp3"/>
    <property type="match status" value="1"/>
</dbReference>
<name>A0A0C2IXN3_9PEZI</name>
<evidence type="ECO:0000256" key="7">
    <source>
        <dbReference type="SAM" id="MobiDB-lite"/>
    </source>
</evidence>
<dbReference type="InterPro" id="IPR011082">
    <property type="entry name" value="Exosome-assoc_fac/DNA_repair"/>
</dbReference>
<comment type="function">
    <text evidence="6">Required for exosome-dependent processing of pre-rRNA and small nucleolar RNA (snRNA) precursors. Involved in processing of 35S pre-rRNA at the A0, A1 and A2 sites.</text>
</comment>
<proteinExistence type="inferred from homology"/>
<dbReference type="GO" id="GO:0003677">
    <property type="term" value="F:DNA binding"/>
    <property type="evidence" value="ECO:0007669"/>
    <property type="project" value="TreeGrafter"/>
</dbReference>
<dbReference type="GO" id="GO:0000460">
    <property type="term" value="P:maturation of 5.8S rRNA"/>
    <property type="evidence" value="ECO:0007669"/>
    <property type="project" value="TreeGrafter"/>
</dbReference>
<protein>
    <recommendedName>
        <fullName evidence="6">Exosome complex protein</fullName>
    </recommendedName>
</protein>
<accession>A0A0C2IXN3</accession>
<dbReference type="InterPro" id="IPR007146">
    <property type="entry name" value="Sas10/Utp3/C1D"/>
</dbReference>
<keyword evidence="9" id="KW-1185">Reference proteome</keyword>
<dbReference type="Proteomes" id="UP000031575">
    <property type="component" value="Unassembled WGS sequence"/>
</dbReference>
<dbReference type="HOGENOM" id="CLU_064339_2_1_1"/>
<dbReference type="EMBL" id="AWTV01000007">
    <property type="protein sequence ID" value="KIH91510.1"/>
    <property type="molecule type" value="Genomic_DNA"/>
</dbReference>
<organism evidence="8 9">
    <name type="scientific">Sporothrix brasiliensis 5110</name>
    <dbReference type="NCBI Taxonomy" id="1398154"/>
    <lineage>
        <taxon>Eukaryota</taxon>
        <taxon>Fungi</taxon>
        <taxon>Dikarya</taxon>
        <taxon>Ascomycota</taxon>
        <taxon>Pezizomycotina</taxon>
        <taxon>Sordariomycetes</taxon>
        <taxon>Sordariomycetidae</taxon>
        <taxon>Ophiostomatales</taxon>
        <taxon>Ophiostomataceae</taxon>
        <taxon>Sporothrix</taxon>
    </lineage>
</organism>
<dbReference type="GO" id="GO:0003723">
    <property type="term" value="F:RNA binding"/>
    <property type="evidence" value="ECO:0007669"/>
    <property type="project" value="UniProtKB-UniRule"/>
</dbReference>
<feature type="region of interest" description="Disordered" evidence="7">
    <location>
        <begin position="143"/>
        <end position="221"/>
    </location>
</feature>
<evidence type="ECO:0000313" key="9">
    <source>
        <dbReference type="Proteomes" id="UP000031575"/>
    </source>
</evidence>
<feature type="compositionally biased region" description="Gly residues" evidence="7">
    <location>
        <begin position="173"/>
        <end position="190"/>
    </location>
</feature>
<evidence type="ECO:0000313" key="8">
    <source>
        <dbReference type="EMBL" id="KIH91510.1"/>
    </source>
</evidence>
<dbReference type="GeneID" id="63675269"/>
<evidence type="ECO:0000256" key="5">
    <source>
        <dbReference type="ARBA" id="ARBA00023242"/>
    </source>
</evidence>
<comment type="caution">
    <text evidence="8">The sequence shown here is derived from an EMBL/GenBank/DDBJ whole genome shotgun (WGS) entry which is preliminary data.</text>
</comment>
<dbReference type="VEuPathDB" id="FungiDB:SPBR_02039"/>
<evidence type="ECO:0000256" key="4">
    <source>
        <dbReference type="ARBA" id="ARBA00022884"/>
    </source>
</evidence>
<dbReference type="AlphaFoldDB" id="A0A0C2IXN3"/>
<comment type="subcellular location">
    <subcellularLocation>
        <location evidence="1 6">Nucleus</location>
    </subcellularLocation>
</comment>
<dbReference type="OrthoDB" id="1421013at2759"/>
<gene>
    <name evidence="8" type="ORF">SPBR_02039</name>
</gene>
<comment type="similarity">
    <text evidence="2 6">Belongs to the C1D family.</text>
</comment>
<reference evidence="8 9" key="1">
    <citation type="journal article" date="2014" name="BMC Genomics">
        <title>Comparative genomics of the major fungal agents of human and animal Sporotrichosis: Sporothrix schenckii and Sporothrix brasiliensis.</title>
        <authorList>
            <person name="Teixeira M.M."/>
            <person name="de Almeida L.G."/>
            <person name="Kubitschek-Barreira P."/>
            <person name="Alves F.L."/>
            <person name="Kioshima E.S."/>
            <person name="Abadio A.K."/>
            <person name="Fernandes L."/>
            <person name="Derengowski L.S."/>
            <person name="Ferreira K.S."/>
            <person name="Souza R.C."/>
            <person name="Ruiz J.C."/>
            <person name="de Andrade N.C."/>
            <person name="Paes H.C."/>
            <person name="Nicola A.M."/>
            <person name="Albuquerque P."/>
            <person name="Gerber A.L."/>
            <person name="Martins V.P."/>
            <person name="Peconick L.D."/>
            <person name="Neto A.V."/>
            <person name="Chaucanez C.B."/>
            <person name="Silva P.A."/>
            <person name="Cunha O.L."/>
            <person name="de Oliveira F.F."/>
            <person name="dos Santos T.C."/>
            <person name="Barros A.L."/>
            <person name="Soares M.A."/>
            <person name="de Oliveira L.M."/>
            <person name="Marini M.M."/>
            <person name="Villalobos-Duno H."/>
            <person name="Cunha M.M."/>
            <person name="de Hoog S."/>
            <person name="da Silveira J.F."/>
            <person name="Henrissat B."/>
            <person name="Nino-Vega G.A."/>
            <person name="Cisalpino P.S."/>
            <person name="Mora-Montes H.M."/>
            <person name="Almeida S.R."/>
            <person name="Stajich J.E."/>
            <person name="Lopes-Bezerra L.M."/>
            <person name="Vasconcelos A.T."/>
            <person name="Felipe M.S."/>
        </authorList>
    </citation>
    <scope>NUCLEOTIDE SEQUENCE [LARGE SCALE GENOMIC DNA]</scope>
    <source>
        <strain evidence="8 9">5110</strain>
    </source>
</reference>
<dbReference type="RefSeq" id="XP_040619520.1">
    <property type="nucleotide sequence ID" value="XM_040760348.1"/>
</dbReference>
<feature type="compositionally biased region" description="Low complexity" evidence="7">
    <location>
        <begin position="145"/>
        <end position="166"/>
    </location>
</feature>
<dbReference type="GO" id="GO:0000178">
    <property type="term" value="C:exosome (RNase complex)"/>
    <property type="evidence" value="ECO:0007669"/>
    <property type="project" value="TreeGrafter"/>
</dbReference>
<dbReference type="PANTHER" id="PTHR15341">
    <property type="entry name" value="SUN-COR STEROID HORMONE RECEPTOR CO-REPRESSOR"/>
    <property type="match status" value="1"/>
</dbReference>
<dbReference type="PANTHER" id="PTHR15341:SF3">
    <property type="entry name" value="NUCLEAR NUCLEIC ACID-BINDING PROTEIN C1D"/>
    <property type="match status" value="1"/>
</dbReference>
<sequence>MDDIQPRIRQLAADIDRLEAAVAPLLLNDASSSSSSTNSHAAAAMHLPLLDKAKLHVLASFALESTLYCSLGLAGVDARNHAVFRELQRVRQYMGKIDAAEKPPVAEPPTNRLNKSAAIRFLKADLDDSPGVKSQLDDLLKQEQAAAAAGTQSESAAARAAGNASPRGRKRGGGAATGGGAGTSSGGGGLTKRPKHGSGRDSPSGDARGRSHPYSRGSRAT</sequence>
<keyword evidence="4 6" id="KW-0694">RNA-binding</keyword>